<evidence type="ECO:0000313" key="3">
    <source>
        <dbReference type="Proteomes" id="UP000002010"/>
    </source>
</evidence>
<feature type="compositionally biased region" description="Low complexity" evidence="1">
    <location>
        <begin position="9"/>
        <end position="25"/>
    </location>
</feature>
<protein>
    <submittedName>
        <fullName evidence="2">Uncharacterized protein</fullName>
    </submittedName>
</protein>
<accession>C1D7T9</accession>
<feature type="region of interest" description="Disordered" evidence="1">
    <location>
        <begin position="193"/>
        <end position="215"/>
    </location>
</feature>
<evidence type="ECO:0000256" key="1">
    <source>
        <dbReference type="SAM" id="MobiDB-lite"/>
    </source>
</evidence>
<dbReference type="EMBL" id="CP001154">
    <property type="protein sequence ID" value="ACO74529.1"/>
    <property type="molecule type" value="Genomic_DNA"/>
</dbReference>
<dbReference type="Proteomes" id="UP000002010">
    <property type="component" value="Chromosome"/>
</dbReference>
<sequence length="215" mass="22918">MDTLMTDESAGQQANADAGDQSQQQTGGADGSQQQAPEAQADQGQQTNAAQAAEGQQQEQKTAGAPEHYDFRAPEGMQFDAAVIEQFSGVARELNLPQDVAQQMLDRMAPVLQARQSEQLAAASEQWVTAAKADQEFGGEQLAENLGHARRALDQFGTTELKSLLNDSGLGNHPEVIRFMVRAGKAISEDRFVAGTRGASGPGDDPAKRLFPNHA</sequence>
<name>C1D7T9_LARHH</name>
<feature type="region of interest" description="Disordered" evidence="1">
    <location>
        <begin position="1"/>
        <end position="74"/>
    </location>
</feature>
<organism evidence="2 3">
    <name type="scientific">Laribacter hongkongensis (strain HLHK9)</name>
    <dbReference type="NCBI Taxonomy" id="557598"/>
    <lineage>
        <taxon>Bacteria</taxon>
        <taxon>Pseudomonadati</taxon>
        <taxon>Pseudomonadota</taxon>
        <taxon>Betaproteobacteria</taxon>
        <taxon>Neisseriales</taxon>
        <taxon>Aquaspirillaceae</taxon>
        <taxon>Laribacter</taxon>
    </lineage>
</organism>
<dbReference type="AlphaFoldDB" id="C1D7T9"/>
<dbReference type="eggNOG" id="ENOG5031PR8">
    <property type="taxonomic scope" value="Bacteria"/>
</dbReference>
<dbReference type="KEGG" id="lhk:LHK_01541"/>
<gene>
    <name evidence="2" type="ordered locus">LHK_01541</name>
</gene>
<feature type="compositionally biased region" description="Low complexity" evidence="1">
    <location>
        <begin position="39"/>
        <end position="65"/>
    </location>
</feature>
<proteinExistence type="predicted"/>
<dbReference type="HOGENOM" id="CLU_087594_0_0_4"/>
<reference evidence="2 3" key="1">
    <citation type="journal article" date="2009" name="PLoS Genet.">
        <title>The complete genome and proteome of Laribacter hongkongensis reveal potential mechanisms for adaptations to different temperatures and habitats.</title>
        <authorList>
            <person name="Woo P.C."/>
            <person name="Lau S.K."/>
            <person name="Tse H."/>
            <person name="Teng J.L."/>
            <person name="Curreem S.O."/>
            <person name="Tsang A.K."/>
            <person name="Fan R.Y."/>
            <person name="Wong G.K."/>
            <person name="Huang Y."/>
            <person name="Loman N.J."/>
            <person name="Snyder L.A."/>
            <person name="Cai J.J."/>
            <person name="Huang J.D."/>
            <person name="Mak W."/>
            <person name="Pallen M.J."/>
            <person name="Lok S."/>
            <person name="Yuen K.Y."/>
        </authorList>
    </citation>
    <scope>NUCLEOTIDE SEQUENCE [LARGE SCALE GENOMIC DNA]</scope>
    <source>
        <strain evidence="2 3">HLHK9</strain>
    </source>
</reference>
<dbReference type="STRING" id="557598.LHK_01541"/>
<dbReference type="RefSeq" id="WP_012697015.1">
    <property type="nucleotide sequence ID" value="NC_012559.1"/>
</dbReference>
<evidence type="ECO:0000313" key="2">
    <source>
        <dbReference type="EMBL" id="ACO74529.1"/>
    </source>
</evidence>
<keyword evidence="3" id="KW-1185">Reference proteome</keyword>